<keyword evidence="1" id="KW-1133">Transmembrane helix</keyword>
<keyword evidence="1" id="KW-0812">Transmembrane</keyword>
<proteinExistence type="predicted"/>
<dbReference type="OrthoDB" id="8685152at2"/>
<name>A0A0A7EIC1_9GAMM</name>
<keyword evidence="3" id="KW-1185">Reference proteome</keyword>
<feature type="transmembrane region" description="Helical" evidence="1">
    <location>
        <begin position="81"/>
        <end position="97"/>
    </location>
</feature>
<evidence type="ECO:0000256" key="1">
    <source>
        <dbReference type="SAM" id="Phobius"/>
    </source>
</evidence>
<dbReference type="EMBL" id="CP009888">
    <property type="protein sequence ID" value="AIY65702.1"/>
    <property type="molecule type" value="Genomic_DNA"/>
</dbReference>
<reference evidence="2 3" key="1">
    <citation type="submission" date="2014-11" db="EMBL/GenBank/DDBJ databases">
        <title>Complete Genome Sequence of Pseudoalteromonas sp. Strain OCN003 Isolated from Kaneohe Bay, Oahu, Hawaii.</title>
        <authorList>
            <person name="Beurmann S."/>
            <person name="Videau P."/>
            <person name="Ushijima B."/>
            <person name="Smith A.M."/>
            <person name="Aeby G.S."/>
            <person name="Callahan S.M."/>
            <person name="Belcaid M."/>
        </authorList>
    </citation>
    <scope>NUCLEOTIDE SEQUENCE [LARGE SCALE GENOMIC DNA]</scope>
    <source>
        <strain evidence="2 3">OCN003</strain>
    </source>
</reference>
<dbReference type="HOGENOM" id="CLU_174545_0_0_6"/>
<dbReference type="Proteomes" id="UP000030341">
    <property type="component" value="Chromosome 1"/>
</dbReference>
<evidence type="ECO:0000313" key="2">
    <source>
        <dbReference type="EMBL" id="AIY65702.1"/>
    </source>
</evidence>
<dbReference type="STRING" id="1348114.OM33_11465"/>
<dbReference type="eggNOG" id="ENOG503315X">
    <property type="taxonomic scope" value="Bacteria"/>
</dbReference>
<feature type="transmembrane region" description="Helical" evidence="1">
    <location>
        <begin position="50"/>
        <end position="69"/>
    </location>
</feature>
<protein>
    <recommendedName>
        <fullName evidence="4">Zn-ribbon protein</fullName>
    </recommendedName>
</protein>
<keyword evidence="1" id="KW-0472">Membrane</keyword>
<dbReference type="AlphaFoldDB" id="A0A0A7EIC1"/>
<organism evidence="2 3">
    <name type="scientific">Pseudoalteromonas piratica</name>
    <dbReference type="NCBI Taxonomy" id="1348114"/>
    <lineage>
        <taxon>Bacteria</taxon>
        <taxon>Pseudomonadati</taxon>
        <taxon>Pseudomonadota</taxon>
        <taxon>Gammaproteobacteria</taxon>
        <taxon>Alteromonadales</taxon>
        <taxon>Pseudoalteromonadaceae</taxon>
        <taxon>Pseudoalteromonas</taxon>
    </lineage>
</organism>
<dbReference type="KEGG" id="pseo:OM33_11465"/>
<evidence type="ECO:0000313" key="3">
    <source>
        <dbReference type="Proteomes" id="UP000030341"/>
    </source>
</evidence>
<accession>A0A0A7EIC1</accession>
<sequence length="107" mass="12098">MARISCPACSKPISDKHKVCPHCDTALAGLDEHERAKLANRRFVQRKQALLNQSFVALIIFLGGFLYLYSREPAAESLEQMTTYGAIATGFVWYIINRIRIILLKKS</sequence>
<dbReference type="RefSeq" id="WP_038641839.1">
    <property type="nucleotide sequence ID" value="NZ_CP009888.1"/>
</dbReference>
<gene>
    <name evidence="2" type="ORF">OM33_11465</name>
</gene>
<evidence type="ECO:0008006" key="4">
    <source>
        <dbReference type="Google" id="ProtNLM"/>
    </source>
</evidence>